<name>A0A919S1V1_9CLOT</name>
<dbReference type="AlphaFoldDB" id="A0A919S1V1"/>
<evidence type="ECO:0000256" key="1">
    <source>
        <dbReference type="ARBA" id="ARBA00022553"/>
    </source>
</evidence>
<dbReference type="Gene3D" id="3.30.565.10">
    <property type="entry name" value="Histidine kinase-like ATPase, C-terminal domain"/>
    <property type="match status" value="1"/>
</dbReference>
<dbReference type="EMBL" id="BOPZ01000036">
    <property type="protein sequence ID" value="GIM30396.1"/>
    <property type="molecule type" value="Genomic_DNA"/>
</dbReference>
<dbReference type="SUPFAM" id="SSF55874">
    <property type="entry name" value="ATPase domain of HSP90 chaperone/DNA topoisomerase II/histidine kinase"/>
    <property type="match status" value="1"/>
</dbReference>
<organism evidence="2 3">
    <name type="scientific">Clostridium polyendosporum</name>
    <dbReference type="NCBI Taxonomy" id="69208"/>
    <lineage>
        <taxon>Bacteria</taxon>
        <taxon>Bacillati</taxon>
        <taxon>Bacillota</taxon>
        <taxon>Clostridia</taxon>
        <taxon>Eubacteriales</taxon>
        <taxon>Clostridiaceae</taxon>
        <taxon>Clostridium</taxon>
    </lineage>
</organism>
<protein>
    <recommendedName>
        <fullName evidence="4">Histidine kinase-, DNA gyrase B-, and HSP90-like ATPase</fullName>
    </recommendedName>
</protein>
<evidence type="ECO:0000313" key="2">
    <source>
        <dbReference type="EMBL" id="GIM30396.1"/>
    </source>
</evidence>
<evidence type="ECO:0008006" key="4">
    <source>
        <dbReference type="Google" id="ProtNLM"/>
    </source>
</evidence>
<dbReference type="GO" id="GO:0000155">
    <property type="term" value="F:phosphorelay sensor kinase activity"/>
    <property type="evidence" value="ECO:0007669"/>
    <property type="project" value="TreeGrafter"/>
</dbReference>
<dbReference type="InterPro" id="IPR036890">
    <property type="entry name" value="HATPase_C_sf"/>
</dbReference>
<keyword evidence="3" id="KW-1185">Reference proteome</keyword>
<comment type="caution">
    <text evidence="2">The sequence shown here is derived from an EMBL/GenBank/DDBJ whole genome shotgun (WGS) entry which is preliminary data.</text>
</comment>
<dbReference type="PANTHER" id="PTHR43547">
    <property type="entry name" value="TWO-COMPONENT HISTIDINE KINASE"/>
    <property type="match status" value="1"/>
</dbReference>
<accession>A0A919S1V1</accession>
<evidence type="ECO:0000313" key="3">
    <source>
        <dbReference type="Proteomes" id="UP000679179"/>
    </source>
</evidence>
<keyword evidence="1" id="KW-0597">Phosphoprotein</keyword>
<proteinExistence type="predicted"/>
<reference evidence="2" key="1">
    <citation type="submission" date="2021-03" db="EMBL/GenBank/DDBJ databases">
        <title>Taxonomic study of Clostridium polyendosporum from meadow-gley soil under rice.</title>
        <authorList>
            <person name="Kobayashi H."/>
            <person name="Tanizawa Y."/>
            <person name="Yagura M."/>
        </authorList>
    </citation>
    <scope>NUCLEOTIDE SEQUENCE</scope>
    <source>
        <strain evidence="2">JCM 30710</strain>
    </source>
</reference>
<dbReference type="PANTHER" id="PTHR43547:SF2">
    <property type="entry name" value="HYBRID SIGNAL TRANSDUCTION HISTIDINE KINASE C"/>
    <property type="match status" value="1"/>
</dbReference>
<sequence>MQGTFFTQHLNDDIVSVVENIVLSVADYVESKGISITFDIEIEEKVMAFDLDAMERIILNLLSNSIKFTSSGGSIEVNIYNKVNSIVIIEFSDIYN</sequence>
<gene>
    <name evidence="2" type="ORF">CPJCM30710_30620</name>
</gene>
<dbReference type="Proteomes" id="UP000679179">
    <property type="component" value="Unassembled WGS sequence"/>
</dbReference>